<protein>
    <submittedName>
        <fullName evidence="5">Winged helix-turn-helix domain-containing protein</fullName>
    </submittedName>
</protein>
<organism evidence="5 6">
    <name type="scientific">Photobacterium sanguinicancri</name>
    <dbReference type="NCBI Taxonomy" id="875932"/>
    <lineage>
        <taxon>Bacteria</taxon>
        <taxon>Pseudomonadati</taxon>
        <taxon>Pseudomonadota</taxon>
        <taxon>Gammaproteobacteria</taxon>
        <taxon>Vibrionales</taxon>
        <taxon>Vibrionaceae</taxon>
        <taxon>Photobacterium</taxon>
    </lineage>
</organism>
<name>A0AAW7YBT6_9GAMM</name>
<dbReference type="Pfam" id="PF00486">
    <property type="entry name" value="Trans_reg_C"/>
    <property type="match status" value="1"/>
</dbReference>
<dbReference type="SUPFAM" id="SSF46894">
    <property type="entry name" value="C-terminal effector domain of the bipartite response regulators"/>
    <property type="match status" value="1"/>
</dbReference>
<dbReference type="GO" id="GO:0000160">
    <property type="term" value="P:phosphorelay signal transduction system"/>
    <property type="evidence" value="ECO:0007669"/>
    <property type="project" value="InterPro"/>
</dbReference>
<dbReference type="InterPro" id="IPR016032">
    <property type="entry name" value="Sig_transdc_resp-reg_C-effctor"/>
</dbReference>
<evidence type="ECO:0000256" key="1">
    <source>
        <dbReference type="ARBA" id="ARBA00023125"/>
    </source>
</evidence>
<dbReference type="Gene3D" id="1.10.10.10">
    <property type="entry name" value="Winged helix-like DNA-binding domain superfamily/Winged helix DNA-binding domain"/>
    <property type="match status" value="1"/>
</dbReference>
<dbReference type="EMBL" id="JAUOPU010000041">
    <property type="protein sequence ID" value="MDO6545201.1"/>
    <property type="molecule type" value="Genomic_DNA"/>
</dbReference>
<evidence type="ECO:0000256" key="3">
    <source>
        <dbReference type="SAM" id="Phobius"/>
    </source>
</evidence>
<dbReference type="InterPro" id="IPR001867">
    <property type="entry name" value="OmpR/PhoB-type_DNA-bd"/>
</dbReference>
<evidence type="ECO:0000256" key="2">
    <source>
        <dbReference type="PROSITE-ProRule" id="PRU01091"/>
    </source>
</evidence>
<feature type="domain" description="OmpR/PhoB-type" evidence="4">
    <location>
        <begin position="4"/>
        <end position="102"/>
    </location>
</feature>
<evidence type="ECO:0000313" key="6">
    <source>
        <dbReference type="Proteomes" id="UP001170624"/>
    </source>
</evidence>
<dbReference type="SMART" id="SM00862">
    <property type="entry name" value="Trans_reg_C"/>
    <property type="match status" value="1"/>
</dbReference>
<feature type="transmembrane region" description="Helical" evidence="3">
    <location>
        <begin position="128"/>
        <end position="147"/>
    </location>
</feature>
<sequence>MPQAEQVKFPTGVYFIPSLGIIKSSNATQALNQSEQLILSYLLEHNQRPATKQDLIEAGWPKREVTEASLFQVIRSLRVKLQESNKGEVIETIPRLGYQICTFDIQTFDMADLNPLEKVKQKSKQLKYFLLGMLILFCAILATIKYMDEPSVDDLPFESRLTSLDSNNVLVIGEDEDVLNDLTSKVTTLYQSYNALHSPNHLENRRIFIYKNNDIYSVAWCKQDQDNYCIKGTELSYSMRLEEWPTFQNYILSNKGELIDTPKIQTDFTRQPAAKVYLNYIDDSVIQSKVIHYFISNEPNNEFKYSSMSFIASKQQDLHQVLSIKAANYQVIPTQDIPNVIARVKIMPEMFHWAYQPTGTTGLNKDSLALENERHEQVVYEGRKVVFNHLLYHHNHLSLIFSANAGLYWLHSNKQQDVLFKATVD</sequence>
<dbReference type="GO" id="GO:0003677">
    <property type="term" value="F:DNA binding"/>
    <property type="evidence" value="ECO:0007669"/>
    <property type="project" value="UniProtKB-UniRule"/>
</dbReference>
<keyword evidence="3" id="KW-0472">Membrane</keyword>
<keyword evidence="3" id="KW-1133">Transmembrane helix</keyword>
<evidence type="ECO:0000313" key="5">
    <source>
        <dbReference type="EMBL" id="MDO6545201.1"/>
    </source>
</evidence>
<keyword evidence="3" id="KW-0812">Transmembrane</keyword>
<dbReference type="AlphaFoldDB" id="A0AAW7YBT6"/>
<comment type="caution">
    <text evidence="5">The sequence shown here is derived from an EMBL/GenBank/DDBJ whole genome shotgun (WGS) entry which is preliminary data.</text>
</comment>
<accession>A0AAW7YBT6</accession>
<dbReference type="Proteomes" id="UP001170624">
    <property type="component" value="Unassembled WGS sequence"/>
</dbReference>
<dbReference type="PROSITE" id="PS51755">
    <property type="entry name" value="OMPR_PHOB"/>
    <property type="match status" value="1"/>
</dbReference>
<dbReference type="GO" id="GO:0006355">
    <property type="term" value="P:regulation of DNA-templated transcription"/>
    <property type="evidence" value="ECO:0007669"/>
    <property type="project" value="InterPro"/>
</dbReference>
<reference evidence="5" key="1">
    <citation type="submission" date="2023-07" db="EMBL/GenBank/DDBJ databases">
        <title>Genome content predicts the carbon catabolic preferences of heterotrophic bacteria.</title>
        <authorList>
            <person name="Gralka M."/>
        </authorList>
    </citation>
    <scope>NUCLEOTIDE SEQUENCE</scope>
    <source>
        <strain evidence="5">G2M05</strain>
    </source>
</reference>
<dbReference type="RefSeq" id="WP_303501709.1">
    <property type="nucleotide sequence ID" value="NZ_JAUOPU010000041.1"/>
</dbReference>
<feature type="DNA-binding region" description="OmpR/PhoB-type" evidence="2">
    <location>
        <begin position="4"/>
        <end position="102"/>
    </location>
</feature>
<evidence type="ECO:0000259" key="4">
    <source>
        <dbReference type="PROSITE" id="PS51755"/>
    </source>
</evidence>
<dbReference type="InterPro" id="IPR036388">
    <property type="entry name" value="WH-like_DNA-bd_sf"/>
</dbReference>
<keyword evidence="1 2" id="KW-0238">DNA-binding</keyword>
<gene>
    <name evidence="5" type="ORF">Q4568_21910</name>
</gene>
<dbReference type="CDD" id="cd00383">
    <property type="entry name" value="trans_reg_C"/>
    <property type="match status" value="1"/>
</dbReference>
<proteinExistence type="predicted"/>